<evidence type="ECO:0000256" key="1">
    <source>
        <dbReference type="SAM" id="Phobius"/>
    </source>
</evidence>
<sequence>MTFKRLLVLMTAFCFLIFSTLISWYEGAQLLDDPWEWKYTALFSNWLNGEVKTKSDIMEIDYFVYAAKFEPLFPFLMVSAALVILFQLVTWLLKGKEGAMNLFFMGMAILFFCASGMLASSPTTGLTFFAIYFGVLGIVATLFVFLPKAQRMKLTKKA</sequence>
<gene>
    <name evidence="2" type="ORF">QWY14_02970</name>
</gene>
<evidence type="ECO:0000313" key="3">
    <source>
        <dbReference type="Proteomes" id="UP001172055"/>
    </source>
</evidence>
<feature type="transmembrane region" description="Helical" evidence="1">
    <location>
        <begin position="100"/>
        <end position="120"/>
    </location>
</feature>
<organism evidence="2 3">
    <name type="scientific">Planococcus shixiaomingii</name>
    <dbReference type="NCBI Taxonomy" id="3058393"/>
    <lineage>
        <taxon>Bacteria</taxon>
        <taxon>Bacillati</taxon>
        <taxon>Bacillota</taxon>
        <taxon>Bacilli</taxon>
        <taxon>Bacillales</taxon>
        <taxon>Caryophanaceae</taxon>
        <taxon>Planococcus</taxon>
    </lineage>
</organism>
<dbReference type="EMBL" id="JAUJWV010000001">
    <property type="protein sequence ID" value="MDN7240731.1"/>
    <property type="molecule type" value="Genomic_DNA"/>
</dbReference>
<comment type="caution">
    <text evidence="2">The sequence shown here is derived from an EMBL/GenBank/DDBJ whole genome shotgun (WGS) entry which is preliminary data.</text>
</comment>
<dbReference type="Proteomes" id="UP001172055">
    <property type="component" value="Unassembled WGS sequence"/>
</dbReference>
<dbReference type="InterPro" id="IPR025440">
    <property type="entry name" value="DUF4306"/>
</dbReference>
<feature type="transmembrane region" description="Helical" evidence="1">
    <location>
        <begin position="72"/>
        <end position="93"/>
    </location>
</feature>
<keyword evidence="1" id="KW-1133">Transmembrane helix</keyword>
<keyword evidence="3" id="KW-1185">Reference proteome</keyword>
<evidence type="ECO:0000313" key="2">
    <source>
        <dbReference type="EMBL" id="MDN7240731.1"/>
    </source>
</evidence>
<accession>A0ABT8MYL9</accession>
<reference evidence="2 3" key="1">
    <citation type="submission" date="2023-06" db="EMBL/GenBank/DDBJ databases">
        <title>Novel species in genus Planococcus.</title>
        <authorList>
            <person name="Ning S."/>
        </authorList>
    </citation>
    <scope>NUCLEOTIDE SEQUENCE [LARGE SCALE GENOMIC DNA]</scope>
    <source>
        <strain evidence="2 3">N028</strain>
    </source>
</reference>
<name>A0ABT8MYL9_9BACL</name>
<dbReference type="RefSeq" id="WP_300988532.1">
    <property type="nucleotide sequence ID" value="NZ_CP129236.1"/>
</dbReference>
<feature type="transmembrane region" description="Helical" evidence="1">
    <location>
        <begin position="7"/>
        <end position="25"/>
    </location>
</feature>
<proteinExistence type="predicted"/>
<protein>
    <submittedName>
        <fullName evidence="2">YjdJ family protein</fullName>
    </submittedName>
</protein>
<keyword evidence="1" id="KW-0472">Membrane</keyword>
<feature type="transmembrane region" description="Helical" evidence="1">
    <location>
        <begin position="126"/>
        <end position="146"/>
    </location>
</feature>
<dbReference type="Pfam" id="PF14154">
    <property type="entry name" value="DUF4306"/>
    <property type="match status" value="1"/>
</dbReference>
<keyword evidence="1" id="KW-0812">Transmembrane</keyword>